<evidence type="ECO:0000256" key="2">
    <source>
        <dbReference type="SAM" id="SignalP"/>
    </source>
</evidence>
<accession>A0AAQ3L8J6</accession>
<protein>
    <submittedName>
        <fullName evidence="4">DUF4174 domain-containing protein</fullName>
    </submittedName>
</protein>
<dbReference type="KEGG" id="puo:RZN69_00965"/>
<dbReference type="EMBL" id="CP136920">
    <property type="protein sequence ID" value="WOO41639.1"/>
    <property type="molecule type" value="Genomic_DNA"/>
</dbReference>
<proteinExistence type="predicted"/>
<dbReference type="AlphaFoldDB" id="A0AAQ3L8J6"/>
<reference evidence="4 5" key="1">
    <citation type="submission" date="2023-10" db="EMBL/GenBank/DDBJ databases">
        <title>Rubellicoccus peritrichatus gen. nov., sp. nov., isolated from an algae of coral reef tank.</title>
        <authorList>
            <person name="Luo J."/>
        </authorList>
    </citation>
    <scope>NUCLEOTIDE SEQUENCE [LARGE SCALE GENOMIC DNA]</scope>
    <source>
        <strain evidence="4 5">CR14</strain>
    </source>
</reference>
<sequence length="146" mass="16677">MRIKQTVLFLFLFAHLTAMADEAIDSLNDLRWEYRLIIGNIGDNDDVSKFQKQWQSKQGELVDRKLVLILIAPDGLQTMGLKQSIETDDGIRDEIIQKLKGKQVALIGLDGGVKSRYGLKDFYFASVFGQIDQMPMRVNELRSRSK</sequence>
<feature type="signal peptide" evidence="2">
    <location>
        <begin position="1"/>
        <end position="20"/>
    </location>
</feature>
<dbReference type="RefSeq" id="WP_317834123.1">
    <property type="nucleotide sequence ID" value="NZ_CP136920.1"/>
</dbReference>
<keyword evidence="5" id="KW-1185">Reference proteome</keyword>
<evidence type="ECO:0000256" key="1">
    <source>
        <dbReference type="ARBA" id="ARBA00022729"/>
    </source>
</evidence>
<dbReference type="Pfam" id="PF13778">
    <property type="entry name" value="DUF4174"/>
    <property type="match status" value="1"/>
</dbReference>
<organism evidence="4 5">
    <name type="scientific">Rubellicoccus peritrichatus</name>
    <dbReference type="NCBI Taxonomy" id="3080537"/>
    <lineage>
        <taxon>Bacteria</taxon>
        <taxon>Pseudomonadati</taxon>
        <taxon>Verrucomicrobiota</taxon>
        <taxon>Opitutia</taxon>
        <taxon>Puniceicoccales</taxon>
        <taxon>Cerasicoccaceae</taxon>
        <taxon>Rubellicoccus</taxon>
    </lineage>
</organism>
<evidence type="ECO:0000313" key="4">
    <source>
        <dbReference type="EMBL" id="WOO41639.1"/>
    </source>
</evidence>
<evidence type="ECO:0000313" key="5">
    <source>
        <dbReference type="Proteomes" id="UP001304300"/>
    </source>
</evidence>
<gene>
    <name evidence="4" type="ORF">RZN69_00965</name>
</gene>
<feature type="chain" id="PRO_5042900595" evidence="2">
    <location>
        <begin position="21"/>
        <end position="146"/>
    </location>
</feature>
<dbReference type="Proteomes" id="UP001304300">
    <property type="component" value="Chromosome"/>
</dbReference>
<keyword evidence="1 2" id="KW-0732">Signal</keyword>
<dbReference type="InterPro" id="IPR025232">
    <property type="entry name" value="DUF4174"/>
</dbReference>
<feature type="domain" description="DUF4174" evidence="3">
    <location>
        <begin position="27"/>
        <end position="140"/>
    </location>
</feature>
<name>A0AAQ3L8J6_9BACT</name>
<evidence type="ECO:0000259" key="3">
    <source>
        <dbReference type="Pfam" id="PF13778"/>
    </source>
</evidence>